<evidence type="ECO:0000256" key="9">
    <source>
        <dbReference type="ARBA" id="ARBA00052530"/>
    </source>
</evidence>
<keyword evidence="14" id="KW-1185">Reference proteome</keyword>
<dbReference type="OMA" id="LCNANYL"/>
<evidence type="ECO:0000313" key="14">
    <source>
        <dbReference type="Proteomes" id="UP000027135"/>
    </source>
</evidence>
<evidence type="ECO:0000256" key="2">
    <source>
        <dbReference type="ARBA" id="ARBA00005928"/>
    </source>
</evidence>
<dbReference type="GO" id="GO:0102965">
    <property type="term" value="F:alcohol-forming long-chain fatty acyl-CoA reductase activity"/>
    <property type="evidence" value="ECO:0007669"/>
    <property type="project" value="UniProtKB-EC"/>
</dbReference>
<evidence type="ECO:0000259" key="12">
    <source>
        <dbReference type="Pfam" id="PF07993"/>
    </source>
</evidence>
<reference evidence="13 14" key="1">
    <citation type="journal article" date="2014" name="Nat. Commun.">
        <title>Molecular traces of alternative social organization in a termite genome.</title>
        <authorList>
            <person name="Terrapon N."/>
            <person name="Li C."/>
            <person name="Robertson H.M."/>
            <person name="Ji L."/>
            <person name="Meng X."/>
            <person name="Booth W."/>
            <person name="Chen Z."/>
            <person name="Childers C.P."/>
            <person name="Glastad K.M."/>
            <person name="Gokhale K."/>
            <person name="Gowin J."/>
            <person name="Gronenberg W."/>
            <person name="Hermansen R.A."/>
            <person name="Hu H."/>
            <person name="Hunt B.G."/>
            <person name="Huylmans A.K."/>
            <person name="Khalil S.M."/>
            <person name="Mitchell R.D."/>
            <person name="Munoz-Torres M.C."/>
            <person name="Mustard J.A."/>
            <person name="Pan H."/>
            <person name="Reese J.T."/>
            <person name="Scharf M.E."/>
            <person name="Sun F."/>
            <person name="Vogel H."/>
            <person name="Xiao J."/>
            <person name="Yang W."/>
            <person name="Yang Z."/>
            <person name="Yang Z."/>
            <person name="Zhou J."/>
            <person name="Zhu J."/>
            <person name="Brent C.S."/>
            <person name="Elsik C.G."/>
            <person name="Goodisman M.A."/>
            <person name="Liberles D.A."/>
            <person name="Roe R.M."/>
            <person name="Vargo E.L."/>
            <person name="Vilcinskas A."/>
            <person name="Wang J."/>
            <person name="Bornberg-Bauer E."/>
            <person name="Korb J."/>
            <person name="Zhang G."/>
            <person name="Liebig J."/>
        </authorList>
    </citation>
    <scope>NUCLEOTIDE SEQUENCE [LARGE SCALE GENOMIC DNA]</scope>
    <source>
        <tissue evidence="13">Whole organism</tissue>
    </source>
</reference>
<dbReference type="CDD" id="cd09071">
    <property type="entry name" value="FAR_C"/>
    <property type="match status" value="2"/>
</dbReference>
<comment type="similarity">
    <text evidence="2 10">Belongs to the fatty acyl-CoA reductase family.</text>
</comment>
<dbReference type="InterPro" id="IPR026055">
    <property type="entry name" value="FAR"/>
</dbReference>
<evidence type="ECO:0000256" key="8">
    <source>
        <dbReference type="ARBA" id="ARBA00023136"/>
    </source>
</evidence>
<evidence type="ECO:0000256" key="7">
    <source>
        <dbReference type="ARBA" id="ARBA00023098"/>
    </source>
</evidence>
<dbReference type="InParanoid" id="A0A067RBR1"/>
<evidence type="ECO:0000256" key="1">
    <source>
        <dbReference type="ARBA" id="ARBA00004141"/>
    </source>
</evidence>
<dbReference type="InterPro" id="IPR033640">
    <property type="entry name" value="FAR_C"/>
</dbReference>
<dbReference type="InterPro" id="IPR036291">
    <property type="entry name" value="NAD(P)-bd_dom_sf"/>
</dbReference>
<dbReference type="EMBL" id="KK852807">
    <property type="protein sequence ID" value="KDR16085.1"/>
    <property type="molecule type" value="Genomic_DNA"/>
</dbReference>
<keyword evidence="7 10" id="KW-0443">Lipid metabolism</keyword>
<comment type="subcellular location">
    <subcellularLocation>
        <location evidence="1">Membrane</location>
        <topology evidence="1">Multi-pass membrane protein</topology>
    </subcellularLocation>
</comment>
<name>A0A067RBR1_ZOONE</name>
<evidence type="ECO:0000256" key="6">
    <source>
        <dbReference type="ARBA" id="ARBA00022989"/>
    </source>
</evidence>
<feature type="domain" description="Thioester reductase (TE)" evidence="12">
    <location>
        <begin position="490"/>
        <end position="760"/>
    </location>
</feature>
<dbReference type="InterPro" id="IPR013120">
    <property type="entry name" value="FAR_NAD-bd"/>
</dbReference>
<keyword evidence="8 10" id="KW-0472">Membrane</keyword>
<dbReference type="Pfam" id="PF03015">
    <property type="entry name" value="Sterile"/>
    <property type="match status" value="2"/>
</dbReference>
<sequence>MADSSGNISPIAEWFKGRSLLVTGASGFMGKVLVEKLLRSCPDIATIYLLMRPKRGNDVRTRLEELLNATIFDWLRKERPEALKKLVPVCGDISLNELGLSQADQKILTESVSVVFHSAATVKFDDALKVSVGMNIVGTKRIVQLCHKMVKLEALVHVSTAYSNCDRQDVSELVYPPPADPEKIIHCVDWMEDELLETITPKLIGNRPNTYTFTKALAEQVLMEQSGNLPVAIVRPSIVTAAWKEPIPGWVDNLNGPTGLLAGAGKGILRTILCYRDMVADLVPVDVAINLLISVAWHTATARPNNILVYNCTSGNLNPIRWGDIEDIGHEHIVKNPFSDVLWYPGGSFKSSRVVNNICVMVLHVIPAYVFDIFARLSGKKPIMVRVQKKLQQAAKCLEFFTTHEFKFTNDNVTRLMTHLHPLDRKIFNFNVLEIDWKPYLGQYVLGTRRFILKEDPSTFPAARSHLRKRSLNEITPGIQEFFAGRTVFITGGTGFLGAVLLEKLLRACPEITTVYLLVRPKRLHDVHNRVSTLFDSPVYDKLKELRGENIFQKLVAVAGDVAEDNLGLSPADRNLLTQNVSIVFHSAATLDFNVDLKSAISINLLGTQRVVQLCKDISHLKAFVHVSTAYCQCDKPVLEEITYPSQTGPDNILQLVEWMDDEVLDLITPKLLGNLPNTYAYSKNLTEQLVTNYGSKFPTAIARPSIVTGTWKDPIPGWVENLNGPTGLLVGAGKGVIRSMHCRAEYDADILPCDMAINALIILAWKVASLRPKQPLVCNLTVSGENPITWGHVLDVGRKHLYENPLSDAIWFPDGSIKSSWLLHTLCVIFFHFLPAYLIDFVVTLFGKKPFMVKIQRRIQGGLDVLQYYTTKEWVFRNDVYKSLSESMTERDRETFYTDVKMVNWDGYIKQFVLGTRHYCLKEDPATLPEARRRIKW</sequence>
<dbReference type="FunFam" id="3.40.50.720:FF:000370">
    <property type="entry name" value="Fatty acyl-CoA reductase"/>
    <property type="match status" value="1"/>
</dbReference>
<evidence type="ECO:0000256" key="4">
    <source>
        <dbReference type="ARBA" id="ARBA00022692"/>
    </source>
</evidence>
<dbReference type="Proteomes" id="UP000027135">
    <property type="component" value="Unassembled WGS sequence"/>
</dbReference>
<keyword evidence="3 10" id="KW-0444">Lipid biosynthesis</keyword>
<dbReference type="EC" id="1.2.1.84" evidence="10"/>
<gene>
    <name evidence="13" type="ORF">L798_10099</name>
</gene>
<organism evidence="13 14">
    <name type="scientific">Zootermopsis nevadensis</name>
    <name type="common">Dampwood termite</name>
    <dbReference type="NCBI Taxonomy" id="136037"/>
    <lineage>
        <taxon>Eukaryota</taxon>
        <taxon>Metazoa</taxon>
        <taxon>Ecdysozoa</taxon>
        <taxon>Arthropoda</taxon>
        <taxon>Hexapoda</taxon>
        <taxon>Insecta</taxon>
        <taxon>Pterygota</taxon>
        <taxon>Neoptera</taxon>
        <taxon>Polyneoptera</taxon>
        <taxon>Dictyoptera</taxon>
        <taxon>Blattodea</taxon>
        <taxon>Blattoidea</taxon>
        <taxon>Termitoidae</taxon>
        <taxon>Termopsidae</taxon>
        <taxon>Zootermopsis</taxon>
    </lineage>
</organism>
<dbReference type="SUPFAM" id="SSF51735">
    <property type="entry name" value="NAD(P)-binding Rossmann-fold domains"/>
    <property type="match status" value="2"/>
</dbReference>
<evidence type="ECO:0000256" key="10">
    <source>
        <dbReference type="RuleBase" id="RU363097"/>
    </source>
</evidence>
<comment type="function">
    <text evidence="10">Catalyzes the reduction of fatty acyl-CoA to fatty alcohols.</text>
</comment>
<evidence type="ECO:0000256" key="3">
    <source>
        <dbReference type="ARBA" id="ARBA00022516"/>
    </source>
</evidence>
<evidence type="ECO:0000259" key="11">
    <source>
        <dbReference type="Pfam" id="PF03015"/>
    </source>
</evidence>
<dbReference type="GO" id="GO:0080019">
    <property type="term" value="F:alcohol-forming very long-chain fatty acyl-CoA reductase activity"/>
    <property type="evidence" value="ECO:0007669"/>
    <property type="project" value="InterPro"/>
</dbReference>
<evidence type="ECO:0000313" key="13">
    <source>
        <dbReference type="EMBL" id="KDR16085.1"/>
    </source>
</evidence>
<dbReference type="PANTHER" id="PTHR11011:SF116">
    <property type="entry name" value="FATTY ACYL-COA REDUCTASE CG5065-RELATED"/>
    <property type="match status" value="1"/>
</dbReference>
<dbReference type="FunFam" id="3.40.50.720:FF:000143">
    <property type="entry name" value="Fatty acyl-CoA reductase"/>
    <property type="match status" value="1"/>
</dbReference>
<keyword evidence="10" id="KW-0560">Oxidoreductase</keyword>
<feature type="domain" description="Fatty acyl-CoA reductase C-terminal" evidence="11">
    <location>
        <begin position="363"/>
        <end position="455"/>
    </location>
</feature>
<dbReference type="GO" id="GO:0005777">
    <property type="term" value="C:peroxisome"/>
    <property type="evidence" value="ECO:0007669"/>
    <property type="project" value="TreeGrafter"/>
</dbReference>
<feature type="domain" description="Fatty acyl-CoA reductase C-terminal" evidence="11">
    <location>
        <begin position="832"/>
        <end position="924"/>
    </location>
</feature>
<protein>
    <recommendedName>
        <fullName evidence="10">Fatty acyl-CoA reductase</fullName>
        <ecNumber evidence="10">1.2.1.84</ecNumber>
    </recommendedName>
</protein>
<dbReference type="GO" id="GO:0035336">
    <property type="term" value="P:long-chain fatty-acyl-CoA metabolic process"/>
    <property type="evidence" value="ECO:0007669"/>
    <property type="project" value="TreeGrafter"/>
</dbReference>
<comment type="catalytic activity">
    <reaction evidence="9 10">
        <text>a long-chain fatty acyl-CoA + 2 NADPH + 2 H(+) = a long-chain primary fatty alcohol + 2 NADP(+) + CoA</text>
        <dbReference type="Rhea" id="RHEA:52716"/>
        <dbReference type="ChEBI" id="CHEBI:15378"/>
        <dbReference type="ChEBI" id="CHEBI:57287"/>
        <dbReference type="ChEBI" id="CHEBI:57783"/>
        <dbReference type="ChEBI" id="CHEBI:58349"/>
        <dbReference type="ChEBI" id="CHEBI:77396"/>
        <dbReference type="ChEBI" id="CHEBI:83139"/>
        <dbReference type="EC" id="1.2.1.84"/>
    </reaction>
</comment>
<dbReference type="PANTHER" id="PTHR11011">
    <property type="entry name" value="MALE STERILITY PROTEIN 2-RELATED"/>
    <property type="match status" value="1"/>
</dbReference>
<evidence type="ECO:0000256" key="5">
    <source>
        <dbReference type="ARBA" id="ARBA00022857"/>
    </source>
</evidence>
<accession>A0A067RBR1</accession>
<dbReference type="CDD" id="cd05236">
    <property type="entry name" value="FAR-N_SDR_e"/>
    <property type="match status" value="2"/>
</dbReference>
<proteinExistence type="inferred from homology"/>
<feature type="transmembrane region" description="Helical" evidence="10">
    <location>
        <begin position="822"/>
        <end position="848"/>
    </location>
</feature>
<keyword evidence="6 10" id="KW-1133">Transmembrane helix</keyword>
<dbReference type="eggNOG" id="KOG1221">
    <property type="taxonomic scope" value="Eukaryota"/>
</dbReference>
<dbReference type="Pfam" id="PF07993">
    <property type="entry name" value="NAD_binding_4"/>
    <property type="match status" value="2"/>
</dbReference>
<keyword evidence="5 10" id="KW-0521">NADP</keyword>
<feature type="domain" description="Thioester reductase (TE)" evidence="12">
    <location>
        <begin position="22"/>
        <end position="291"/>
    </location>
</feature>
<dbReference type="GO" id="GO:0016020">
    <property type="term" value="C:membrane"/>
    <property type="evidence" value="ECO:0007669"/>
    <property type="project" value="UniProtKB-SubCell"/>
</dbReference>
<dbReference type="AlphaFoldDB" id="A0A067RBR1"/>
<dbReference type="Gene3D" id="3.40.50.720">
    <property type="entry name" value="NAD(P)-binding Rossmann-like Domain"/>
    <property type="match status" value="2"/>
</dbReference>
<keyword evidence="4 10" id="KW-0812">Transmembrane</keyword>